<proteinExistence type="predicted"/>
<keyword evidence="4" id="KW-1185">Reference proteome</keyword>
<sequence>MQSVRPDNADPIPLRQPRQGIGTIMIRFIGLLAAATVVMVLIWNR</sequence>
<protein>
    <submittedName>
        <fullName evidence="2">Uncharacterized protein</fullName>
    </submittedName>
</protein>
<name>A0A973W823_9BRAD</name>
<accession>A0A973W823</accession>
<dbReference type="Proteomes" id="UP001432046">
    <property type="component" value="Chromosome"/>
</dbReference>
<organism evidence="2">
    <name type="scientific">Bradyrhizobium septentrionale</name>
    <dbReference type="NCBI Taxonomy" id="1404411"/>
    <lineage>
        <taxon>Bacteria</taxon>
        <taxon>Pseudomonadati</taxon>
        <taxon>Pseudomonadota</taxon>
        <taxon>Alphaproteobacteria</taxon>
        <taxon>Hyphomicrobiales</taxon>
        <taxon>Nitrobacteraceae</taxon>
        <taxon>Bradyrhizobium</taxon>
    </lineage>
</organism>
<reference evidence="3" key="3">
    <citation type="submission" date="2024-03" db="EMBL/GenBank/DDBJ databases">
        <authorList>
            <person name="Bromfield E.S.P."/>
            <person name="Cloutier S."/>
        </authorList>
    </citation>
    <scope>NUCLEOTIDE SEQUENCE</scope>
    <source>
        <strain evidence="3">5S5</strain>
    </source>
</reference>
<evidence type="ECO:0000313" key="3">
    <source>
        <dbReference type="EMBL" id="WXC78837.1"/>
    </source>
</evidence>
<keyword evidence="1" id="KW-0812">Transmembrane</keyword>
<feature type="transmembrane region" description="Helical" evidence="1">
    <location>
        <begin position="20"/>
        <end position="43"/>
    </location>
</feature>
<dbReference type="AlphaFoldDB" id="A0A973W823"/>
<dbReference type="EMBL" id="JAAOLE020000001">
    <property type="protein sequence ID" value="NVI48880.1"/>
    <property type="molecule type" value="Genomic_DNA"/>
</dbReference>
<evidence type="ECO:0000313" key="2">
    <source>
        <dbReference type="EMBL" id="NVI48880.1"/>
    </source>
</evidence>
<dbReference type="EMBL" id="CP147711">
    <property type="protein sequence ID" value="WXC78837.1"/>
    <property type="molecule type" value="Genomic_DNA"/>
</dbReference>
<dbReference type="RefSeq" id="WP_165127736.1">
    <property type="nucleotide sequence ID" value="NZ_CP088285.1"/>
</dbReference>
<keyword evidence="1" id="KW-1133">Transmembrane helix</keyword>
<evidence type="ECO:0000256" key="1">
    <source>
        <dbReference type="SAM" id="Phobius"/>
    </source>
</evidence>
<evidence type="ECO:0000313" key="4">
    <source>
        <dbReference type="Proteomes" id="UP001432046"/>
    </source>
</evidence>
<keyword evidence="1" id="KW-0472">Membrane</keyword>
<gene>
    <name evidence="2" type="ORF">HAP48_039725</name>
    <name evidence="3" type="ORF">WDK88_36625</name>
</gene>
<reference evidence="2" key="1">
    <citation type="submission" date="2020-06" db="EMBL/GenBank/DDBJ databases">
        <title>Whole Genome Sequence of Bradyrhizobium sp. Strain 1S1.</title>
        <authorList>
            <person name="Bromfield E.S.P."/>
            <person name="Cloutier S."/>
        </authorList>
    </citation>
    <scope>NUCLEOTIDE SEQUENCE [LARGE SCALE GENOMIC DNA]</scope>
    <source>
        <strain evidence="2">1S1</strain>
    </source>
</reference>
<reference evidence="3" key="2">
    <citation type="journal article" date="2021" name="Int. J. Syst. Evol. Microbiol.">
        <title>Bradyrhizobium septentrionale sp. nov. (sv. septentrionale) and Bradyrhizobium quebecense sp. nov. (sv. septentrionale) associated with legumes native to Canada possess rearranged symbiosis genes and numerous insertion sequences.</title>
        <authorList>
            <person name="Bromfield E.S.P."/>
            <person name="Cloutier S."/>
        </authorList>
    </citation>
    <scope>NUCLEOTIDE SEQUENCE</scope>
    <source>
        <strain evidence="3">5S5</strain>
    </source>
</reference>